<reference evidence="2 3" key="1">
    <citation type="submission" date="2022-03" db="EMBL/GenBank/DDBJ databases">
        <title>Pseudonocardia alaer sp. nov., a novel actinomycete isolated from reed forest soil.</title>
        <authorList>
            <person name="Wang L."/>
        </authorList>
    </citation>
    <scope>NUCLEOTIDE SEQUENCE [LARGE SCALE GENOMIC DNA]</scope>
    <source>
        <strain evidence="2 3">Y-16303</strain>
    </source>
</reference>
<name>A0ABS9TSI9_9PSEU</name>
<dbReference type="Pfam" id="PF13510">
    <property type="entry name" value="Fer2_4"/>
    <property type="match status" value="1"/>
</dbReference>
<evidence type="ECO:0000313" key="2">
    <source>
        <dbReference type="EMBL" id="MCH6171525.1"/>
    </source>
</evidence>
<dbReference type="InterPro" id="IPR036010">
    <property type="entry name" value="2Fe-2S_ferredoxin-like_sf"/>
</dbReference>
<proteinExistence type="predicted"/>
<sequence>MTPEIRFVFDDAELIAAPGQSIAAALIAAGRRSWRTTRVGGEARGAFCGIGVCFDCLVMVNGRPNQRACLTEVRPGDRVERQEGTGREHLTG</sequence>
<dbReference type="RefSeq" id="WP_241042330.1">
    <property type="nucleotide sequence ID" value="NZ_BAAAJF010000006.1"/>
</dbReference>
<evidence type="ECO:0000313" key="3">
    <source>
        <dbReference type="Proteomes" id="UP001299970"/>
    </source>
</evidence>
<organism evidence="2 3">
    <name type="scientific">Pseudonocardia alaniniphila</name>
    <dbReference type="NCBI Taxonomy" id="75291"/>
    <lineage>
        <taxon>Bacteria</taxon>
        <taxon>Bacillati</taxon>
        <taxon>Actinomycetota</taxon>
        <taxon>Actinomycetes</taxon>
        <taxon>Pseudonocardiales</taxon>
        <taxon>Pseudonocardiaceae</taxon>
        <taxon>Pseudonocardia</taxon>
    </lineage>
</organism>
<keyword evidence="1" id="KW-0560">Oxidoreductase</keyword>
<gene>
    <name evidence="2" type="ORF">MMF94_38035</name>
</gene>
<protein>
    <submittedName>
        <fullName evidence="2">(2Fe-2S)-binding protein</fullName>
    </submittedName>
</protein>
<evidence type="ECO:0000256" key="1">
    <source>
        <dbReference type="ARBA" id="ARBA00023002"/>
    </source>
</evidence>
<keyword evidence="3" id="KW-1185">Reference proteome</keyword>
<dbReference type="SUPFAM" id="SSF54292">
    <property type="entry name" value="2Fe-2S ferredoxin-like"/>
    <property type="match status" value="1"/>
</dbReference>
<dbReference type="InterPro" id="IPR042204">
    <property type="entry name" value="2Fe-2S-bd_N"/>
</dbReference>
<dbReference type="Proteomes" id="UP001299970">
    <property type="component" value="Unassembled WGS sequence"/>
</dbReference>
<dbReference type="Gene3D" id="3.10.20.440">
    <property type="entry name" value="2Fe-2S iron-sulphur cluster binding domain, sarcosine oxidase, alpha subunit, N-terminal domain"/>
    <property type="match status" value="1"/>
</dbReference>
<accession>A0ABS9TSI9</accession>
<dbReference type="EMBL" id="JAKXMK010000044">
    <property type="protein sequence ID" value="MCH6171525.1"/>
    <property type="molecule type" value="Genomic_DNA"/>
</dbReference>
<comment type="caution">
    <text evidence="2">The sequence shown here is derived from an EMBL/GenBank/DDBJ whole genome shotgun (WGS) entry which is preliminary data.</text>
</comment>